<protein>
    <recommendedName>
        <fullName evidence="3">NAD-dependent epimerase/dehydratase domain-containing protein</fullName>
    </recommendedName>
</protein>
<sequence>MSSNTTVFVSGATGFIAQQIVKLLIENNYNVIGSVRSSEKGDQLRTDLKSLGLNSKLFTYEIVEDIATKGAFDKALQSHPEISVFLHTASPVIFTSKNYKEDILDPAIEGTKNAFTAIKKYGKNIKKVIVTSSFSSVGSFGKHYDSNLTFTEDSVNPITYEESFEDPGSAYNGSKTFAEKEVWKFKDQGFEITTIHPVYVFGPQAGKVKNKSELNFSAEIVNKVLKLNEGDEIPPMNGNFIDVRDVARAHVDSIKNDKTNGQRLVVANGQWSNDLLASIINKNFQHLKIPKGALSRSEKLINEKGYNTNFQKTKDILGFKYIDLEKSIIDTVDQILKAK</sequence>
<name>A0A9W4XCY3_9ASCO</name>
<dbReference type="Proteomes" id="UP001152885">
    <property type="component" value="Unassembled WGS sequence"/>
</dbReference>
<evidence type="ECO:0000313" key="4">
    <source>
        <dbReference type="EMBL" id="CAI5757704.1"/>
    </source>
</evidence>
<dbReference type="InterPro" id="IPR036291">
    <property type="entry name" value="NAD(P)-bd_dom_sf"/>
</dbReference>
<dbReference type="Pfam" id="PF01370">
    <property type="entry name" value="Epimerase"/>
    <property type="match status" value="1"/>
</dbReference>
<comment type="similarity">
    <text evidence="2">Belongs to the NAD(P)-dependent epimerase/dehydratase family. Dihydroflavonol-4-reductase subfamily.</text>
</comment>
<dbReference type="InterPro" id="IPR001509">
    <property type="entry name" value="Epimerase_deHydtase"/>
</dbReference>
<evidence type="ECO:0000313" key="5">
    <source>
        <dbReference type="Proteomes" id="UP001152885"/>
    </source>
</evidence>
<dbReference type="GO" id="GO:0016616">
    <property type="term" value="F:oxidoreductase activity, acting on the CH-OH group of donors, NAD or NADP as acceptor"/>
    <property type="evidence" value="ECO:0007669"/>
    <property type="project" value="TreeGrafter"/>
</dbReference>
<proteinExistence type="inferred from homology"/>
<organism evidence="4 5">
    <name type="scientific">Candida verbasci</name>
    <dbReference type="NCBI Taxonomy" id="1227364"/>
    <lineage>
        <taxon>Eukaryota</taxon>
        <taxon>Fungi</taxon>
        <taxon>Dikarya</taxon>
        <taxon>Ascomycota</taxon>
        <taxon>Saccharomycotina</taxon>
        <taxon>Pichiomycetes</taxon>
        <taxon>Debaryomycetaceae</taxon>
        <taxon>Candida/Lodderomyces clade</taxon>
        <taxon>Candida</taxon>
    </lineage>
</organism>
<reference evidence="4" key="1">
    <citation type="submission" date="2022-12" db="EMBL/GenBank/DDBJ databases">
        <authorList>
            <person name="Brejova B."/>
        </authorList>
    </citation>
    <scope>NUCLEOTIDE SEQUENCE</scope>
</reference>
<dbReference type="EMBL" id="CANTUO010000002">
    <property type="protein sequence ID" value="CAI5757704.1"/>
    <property type="molecule type" value="Genomic_DNA"/>
</dbReference>
<dbReference type="AlphaFoldDB" id="A0A9W4XCY3"/>
<dbReference type="PANTHER" id="PTHR10366:SF564">
    <property type="entry name" value="STEROL-4-ALPHA-CARBOXYLATE 3-DEHYDROGENASE, DECARBOXYLATING"/>
    <property type="match status" value="1"/>
</dbReference>
<dbReference type="InterPro" id="IPR050425">
    <property type="entry name" value="NAD(P)_dehydrat-like"/>
</dbReference>
<keyword evidence="5" id="KW-1185">Reference proteome</keyword>
<comment type="caution">
    <text evidence="4">The sequence shown here is derived from an EMBL/GenBank/DDBJ whole genome shotgun (WGS) entry which is preliminary data.</text>
</comment>
<dbReference type="PANTHER" id="PTHR10366">
    <property type="entry name" value="NAD DEPENDENT EPIMERASE/DEHYDRATASE"/>
    <property type="match status" value="1"/>
</dbReference>
<keyword evidence="1" id="KW-0560">Oxidoreductase</keyword>
<evidence type="ECO:0000256" key="2">
    <source>
        <dbReference type="ARBA" id="ARBA00023445"/>
    </source>
</evidence>
<dbReference type="OrthoDB" id="2735536at2759"/>
<evidence type="ECO:0000256" key="1">
    <source>
        <dbReference type="ARBA" id="ARBA00023002"/>
    </source>
</evidence>
<gene>
    <name evidence="4" type="ORF">CANVERA_P2217</name>
</gene>
<dbReference type="SUPFAM" id="SSF51735">
    <property type="entry name" value="NAD(P)-binding Rossmann-fold domains"/>
    <property type="match status" value="1"/>
</dbReference>
<dbReference type="FunFam" id="3.40.50.720:FF:000191">
    <property type="entry name" value="Methylglyoxal reductase (NADPH-dependent)"/>
    <property type="match status" value="1"/>
</dbReference>
<accession>A0A9W4XCY3</accession>
<evidence type="ECO:0000259" key="3">
    <source>
        <dbReference type="Pfam" id="PF01370"/>
    </source>
</evidence>
<feature type="domain" description="NAD-dependent epimerase/dehydratase" evidence="3">
    <location>
        <begin position="7"/>
        <end position="264"/>
    </location>
</feature>
<dbReference type="Gene3D" id="3.40.50.720">
    <property type="entry name" value="NAD(P)-binding Rossmann-like Domain"/>
    <property type="match status" value="1"/>
</dbReference>